<sequence length="76" mass="8603">MSELKPCPFCGGTSAIVERYEHHEGQWRYRVVCPDCMGQVDSGWWQNAAQAIEAWNRRTEGTCHDVTTGNARCSAR</sequence>
<dbReference type="STRING" id="1125712.HMPREF1316_1528"/>
<dbReference type="NCBIfam" id="TIGR03655">
    <property type="entry name" value="anti_R_Lar"/>
    <property type="match status" value="1"/>
</dbReference>
<proteinExistence type="predicted"/>
<dbReference type="RefSeq" id="WP_021725466.1">
    <property type="nucleotide sequence ID" value="NZ_AWEZ01000020.1"/>
</dbReference>
<dbReference type="Proteomes" id="UP000016638">
    <property type="component" value="Unassembled WGS sequence"/>
</dbReference>
<dbReference type="InterPro" id="IPR019908">
    <property type="entry name" value="Toxin_RalR"/>
</dbReference>
<accession>U2TUU3</accession>
<name>U2TUU3_9ACTN</name>
<comment type="caution">
    <text evidence="1">The sequence shown here is derived from an EMBL/GenBank/DDBJ whole genome shotgun (WGS) entry which is preliminary data.</text>
</comment>
<dbReference type="PATRIC" id="fig|1125712.3.peg.590"/>
<organism evidence="1 2">
    <name type="scientific">Olsenella profusa F0195</name>
    <dbReference type="NCBI Taxonomy" id="1125712"/>
    <lineage>
        <taxon>Bacteria</taxon>
        <taxon>Bacillati</taxon>
        <taxon>Actinomycetota</taxon>
        <taxon>Coriobacteriia</taxon>
        <taxon>Coriobacteriales</taxon>
        <taxon>Atopobiaceae</taxon>
        <taxon>Olsenella</taxon>
    </lineage>
</organism>
<dbReference type="AlphaFoldDB" id="U2TUU3"/>
<dbReference type="OrthoDB" id="6631093at2"/>
<evidence type="ECO:0000313" key="2">
    <source>
        <dbReference type="Proteomes" id="UP000016638"/>
    </source>
</evidence>
<gene>
    <name evidence="1" type="ORF">HMPREF1316_1528</name>
</gene>
<keyword evidence="2" id="KW-1185">Reference proteome</keyword>
<dbReference type="Pfam" id="PF14354">
    <property type="entry name" value="Lar_restr_allev"/>
    <property type="match status" value="1"/>
</dbReference>
<reference evidence="1 2" key="1">
    <citation type="submission" date="2013-08" db="EMBL/GenBank/DDBJ databases">
        <authorList>
            <person name="Durkin A.S."/>
            <person name="Haft D.R."/>
            <person name="McCorrison J."/>
            <person name="Torralba M."/>
            <person name="Gillis M."/>
            <person name="Haft D.H."/>
            <person name="Methe B."/>
            <person name="Sutton G."/>
            <person name="Nelson K.E."/>
        </authorList>
    </citation>
    <scope>NUCLEOTIDE SEQUENCE [LARGE SCALE GENOMIC DNA]</scope>
    <source>
        <strain evidence="1 2">F0195</strain>
    </source>
</reference>
<evidence type="ECO:0000313" key="1">
    <source>
        <dbReference type="EMBL" id="ERL09838.1"/>
    </source>
</evidence>
<dbReference type="EMBL" id="AWEZ01000020">
    <property type="protein sequence ID" value="ERL09838.1"/>
    <property type="molecule type" value="Genomic_DNA"/>
</dbReference>
<protein>
    <submittedName>
        <fullName evidence="1">Restriction alleviation protein, Lar family</fullName>
    </submittedName>
</protein>